<feature type="compositionally biased region" description="Basic and acidic residues" evidence="4">
    <location>
        <begin position="184"/>
        <end position="203"/>
    </location>
</feature>
<feature type="region of interest" description="Disordered" evidence="4">
    <location>
        <begin position="257"/>
        <end position="329"/>
    </location>
</feature>
<evidence type="ECO:0000256" key="3">
    <source>
        <dbReference type="PROSITE-ProRule" id="PRU00339"/>
    </source>
</evidence>
<evidence type="ECO:0000259" key="6">
    <source>
        <dbReference type="Pfam" id="PF13399"/>
    </source>
</evidence>
<dbReference type="Gene3D" id="1.25.40.10">
    <property type="entry name" value="Tetratricopeptide repeat domain"/>
    <property type="match status" value="1"/>
</dbReference>
<feature type="signal peptide" evidence="5">
    <location>
        <begin position="1"/>
        <end position="27"/>
    </location>
</feature>
<feature type="chain" id="PRO_5026876141" description="LytR/CpsA/Psr regulator C-terminal domain-containing protein" evidence="5">
    <location>
        <begin position="28"/>
        <end position="574"/>
    </location>
</feature>
<feature type="domain" description="LytR/CpsA/Psr regulator C-terminal" evidence="6">
    <location>
        <begin position="469"/>
        <end position="556"/>
    </location>
</feature>
<evidence type="ECO:0000313" key="7">
    <source>
        <dbReference type="EMBL" id="PUD99997.1"/>
    </source>
</evidence>
<feature type="compositionally biased region" description="Low complexity" evidence="4">
    <location>
        <begin position="210"/>
        <end position="228"/>
    </location>
</feature>
<feature type="region of interest" description="Disordered" evidence="4">
    <location>
        <begin position="365"/>
        <end position="396"/>
    </location>
</feature>
<dbReference type="AlphaFoldDB" id="A0A6N4DSV4"/>
<feature type="compositionally biased region" description="Low complexity" evidence="4">
    <location>
        <begin position="365"/>
        <end position="377"/>
    </location>
</feature>
<dbReference type="Proteomes" id="UP000250928">
    <property type="component" value="Unassembled WGS sequence"/>
</dbReference>
<dbReference type="EMBL" id="PQCO01000236">
    <property type="protein sequence ID" value="PUD99997.1"/>
    <property type="molecule type" value="Genomic_DNA"/>
</dbReference>
<dbReference type="Gene3D" id="3.30.70.2390">
    <property type="match status" value="1"/>
</dbReference>
<keyword evidence="5" id="KW-0732">Signal</keyword>
<organism evidence="7 8">
    <name type="scientific">Candidatus Sedimenticola endophacoides</name>
    <dbReference type="NCBI Taxonomy" id="2548426"/>
    <lineage>
        <taxon>Bacteria</taxon>
        <taxon>Pseudomonadati</taxon>
        <taxon>Pseudomonadota</taxon>
        <taxon>Gammaproteobacteria</taxon>
        <taxon>Chromatiales</taxon>
        <taxon>Sedimenticolaceae</taxon>
        <taxon>Sedimenticola</taxon>
    </lineage>
</organism>
<dbReference type="InterPro" id="IPR027381">
    <property type="entry name" value="LytR/CpsA/Psr_C"/>
</dbReference>
<evidence type="ECO:0000256" key="2">
    <source>
        <dbReference type="ARBA" id="ARBA00022803"/>
    </source>
</evidence>
<protein>
    <recommendedName>
        <fullName evidence="6">LytR/CpsA/Psr regulator C-terminal domain-containing protein</fullName>
    </recommendedName>
</protein>
<dbReference type="SUPFAM" id="SSF48452">
    <property type="entry name" value="TPR-like"/>
    <property type="match status" value="1"/>
</dbReference>
<dbReference type="InterPro" id="IPR020012">
    <property type="entry name" value="LysM_FimV"/>
</dbReference>
<feature type="compositionally biased region" description="Pro residues" evidence="4">
    <location>
        <begin position="260"/>
        <end position="270"/>
    </location>
</feature>
<dbReference type="PANTHER" id="PTHR44943">
    <property type="entry name" value="CELLULOSE SYNTHASE OPERON PROTEIN C"/>
    <property type="match status" value="1"/>
</dbReference>
<dbReference type="Pfam" id="PF13432">
    <property type="entry name" value="TPR_16"/>
    <property type="match status" value="1"/>
</dbReference>
<keyword evidence="2 3" id="KW-0802">TPR repeat</keyword>
<feature type="region of interest" description="Disordered" evidence="4">
    <location>
        <begin position="175"/>
        <end position="239"/>
    </location>
</feature>
<dbReference type="InterPro" id="IPR011990">
    <property type="entry name" value="TPR-like_helical_dom_sf"/>
</dbReference>
<reference evidence="7 8" key="1">
    <citation type="submission" date="2018-01" db="EMBL/GenBank/DDBJ databases">
        <title>Novel co-symbiosis in the lucinid bivalve Phacoides pectinatus.</title>
        <authorList>
            <person name="Lim S.J."/>
            <person name="Davis B.G."/>
            <person name="Gill D.E."/>
            <person name="Engel A.S."/>
            <person name="Anderson L.C."/>
            <person name="Campbell B.J."/>
        </authorList>
    </citation>
    <scope>NUCLEOTIDE SEQUENCE [LARGE SCALE GENOMIC DNA]</scope>
    <source>
        <strain evidence="7">N3_P5</strain>
    </source>
</reference>
<dbReference type="SMART" id="SM00028">
    <property type="entry name" value="TPR"/>
    <property type="match status" value="3"/>
</dbReference>
<comment type="caution">
    <text evidence="7">The sequence shown here is derived from an EMBL/GenBank/DDBJ whole genome shotgun (WGS) entry which is preliminary data.</text>
</comment>
<dbReference type="PANTHER" id="PTHR44943:SF8">
    <property type="entry name" value="TPR REPEAT-CONTAINING PROTEIN MJ0263"/>
    <property type="match status" value="1"/>
</dbReference>
<dbReference type="InterPro" id="IPR051685">
    <property type="entry name" value="Ycf3/AcsC/BcsC/TPR_MFPF"/>
</dbReference>
<gene>
    <name evidence="7" type="ORF">C3L24_09825</name>
</gene>
<accession>A0A6N4DSV4</accession>
<evidence type="ECO:0000256" key="4">
    <source>
        <dbReference type="SAM" id="MobiDB-lite"/>
    </source>
</evidence>
<dbReference type="Pfam" id="PF13399">
    <property type="entry name" value="LytR_C"/>
    <property type="match status" value="1"/>
</dbReference>
<dbReference type="InterPro" id="IPR019734">
    <property type="entry name" value="TPR_rpt"/>
</dbReference>
<feature type="repeat" description="TPR" evidence="3">
    <location>
        <begin position="82"/>
        <end position="115"/>
    </location>
</feature>
<dbReference type="PROSITE" id="PS50293">
    <property type="entry name" value="TPR_REGION"/>
    <property type="match status" value="1"/>
</dbReference>
<name>A0A6N4DSV4_9GAMM</name>
<evidence type="ECO:0000256" key="5">
    <source>
        <dbReference type="SAM" id="SignalP"/>
    </source>
</evidence>
<evidence type="ECO:0000256" key="1">
    <source>
        <dbReference type="ARBA" id="ARBA00022737"/>
    </source>
</evidence>
<sequence length="574" mass="62000">MSIHALLAGRYKLTLIAAALLMAGCNATNTANIKPVYRVTGDSRPTHADDAYTQGKRLFAKGLYGSAIEQFSRQLAENPKSVQALNGLGASYDQLGRYQIAMRYYYRALELDPDSPLTLNNLGYSLALQGRKGQARELLALALRNDPANQYANSNIRMIEDTLPRQADVGTDAVAAAQPATTPETDRTEPRHTPDTRWADRPWPEPITADTQTPGTETPITGTETADTGRGTETPMASRTDSAAPLITGWSDSQWLAAEPTPPRTAPPADPSADGINTARAEPVSGPARALEPTREAAPELTQALPREQQTHTPLPTRVPTLAQTTPTAPPLIRRQDDLVVKLEPRPAATAPVAPAAPRLPALAKAAPAPQRRTPPADSRTETSTARGNPLYGPTRRGDTLWGISLRLSQMQQADHQQMLTGLAQANPEAFINGDINLMKPGYMLWIPNNHEIAATRVPDPADVNGLDQVAIEVSNGNGRRGMANMIATYLRRHGAEITRLTNQRGYGVAASVIYYVPEYHSRAVELARRLPVEPRLIASGGDAAQAPLRLILGADLLGHEGEIRRTFLRSNPA</sequence>
<dbReference type="PROSITE" id="PS50005">
    <property type="entry name" value="TPR"/>
    <property type="match status" value="1"/>
</dbReference>
<dbReference type="NCBIfam" id="TIGR03505">
    <property type="entry name" value="FimV_core"/>
    <property type="match status" value="1"/>
</dbReference>
<proteinExistence type="predicted"/>
<keyword evidence="1" id="KW-0677">Repeat</keyword>
<evidence type="ECO:0000313" key="8">
    <source>
        <dbReference type="Proteomes" id="UP000250928"/>
    </source>
</evidence>